<accession>A0A4R6E7V7</accession>
<feature type="transmembrane region" description="Helical" evidence="3">
    <location>
        <begin position="69"/>
        <end position="88"/>
    </location>
</feature>
<keyword evidence="3" id="KW-0812">Transmembrane</keyword>
<evidence type="ECO:0000256" key="2">
    <source>
        <dbReference type="PROSITE-ProRule" id="PRU01161"/>
    </source>
</evidence>
<feature type="short sequence motif" description="DGA/G" evidence="2">
    <location>
        <begin position="311"/>
        <end position="313"/>
    </location>
</feature>
<dbReference type="PROSITE" id="PS51635">
    <property type="entry name" value="PNPLA"/>
    <property type="match status" value="1"/>
</dbReference>
<keyword evidence="3" id="KW-0472">Membrane</keyword>
<feature type="short sequence motif" description="GXGXXG" evidence="2">
    <location>
        <begin position="47"/>
        <end position="52"/>
    </location>
</feature>
<name>A0A4R6E7V7_9RHOO</name>
<evidence type="ECO:0000259" key="4">
    <source>
        <dbReference type="PROSITE" id="PS51635"/>
    </source>
</evidence>
<dbReference type="PANTHER" id="PTHR46394:SF1">
    <property type="entry name" value="PNPLA DOMAIN-CONTAINING PROTEIN"/>
    <property type="match status" value="1"/>
</dbReference>
<evidence type="ECO:0000313" key="6">
    <source>
        <dbReference type="Proteomes" id="UP000295129"/>
    </source>
</evidence>
<proteinExistence type="predicted"/>
<dbReference type="InterPro" id="IPR016035">
    <property type="entry name" value="Acyl_Trfase/lysoPLipase"/>
</dbReference>
<feature type="active site" description="Nucleophile" evidence="2">
    <location>
        <position position="76"/>
    </location>
</feature>
<evidence type="ECO:0000313" key="5">
    <source>
        <dbReference type="EMBL" id="TDN53329.1"/>
    </source>
</evidence>
<dbReference type="SUPFAM" id="SSF52151">
    <property type="entry name" value="FabD/lysophospholipase-like"/>
    <property type="match status" value="1"/>
</dbReference>
<sequence>MGLKAADFHAVAAPVIERLKAEGLDQRRYSDVLDGAGHQYVDLVMEGGGVLGVALLGYIYALEQAGLRFVCLGGASAGSITALALAALDEPAQAKSDALIEVVANMPMASFIDGKDDGDDDAPDFINTMLKRPGLIKGFWKGMQILDNLDEMMGLNRGDRFHAWLTQVLAGAGIHSTAQLRARMAATPPGWHLREDSPQRASQLDGKAQLPALDAEKDYLCIVAADIATETKVEFPRMAGLYWDEPEAVNPADYARCSMSIPVFFRPFHRPLKIRDPAHLAQWCEQAGLNDGDLRPDRAPPFPPPQACFIDGGVLSNFPIDAFHNTYKVPSRPTFGAKLQWDDRSHEIGKLSKLITQTFNSARHCLDYEFIRKNPDFKQLVAYIDTADHDWLNFEMDDAGKLDLFRRGAETARAFLAGFDWDRYKATREHLISAYALAWQPQVVKV</sequence>
<dbReference type="Proteomes" id="UP000295129">
    <property type="component" value="Unassembled WGS sequence"/>
</dbReference>
<keyword evidence="2" id="KW-0378">Hydrolase</keyword>
<keyword evidence="2" id="KW-0442">Lipid degradation</keyword>
<protein>
    <submittedName>
        <fullName evidence="5">NTE family protein</fullName>
    </submittedName>
</protein>
<dbReference type="Gene3D" id="3.40.1090.10">
    <property type="entry name" value="Cytosolic phospholipase A2 catalytic domain"/>
    <property type="match status" value="1"/>
</dbReference>
<dbReference type="GO" id="GO:0016042">
    <property type="term" value="P:lipid catabolic process"/>
    <property type="evidence" value="ECO:0007669"/>
    <property type="project" value="UniProtKB-UniRule"/>
</dbReference>
<dbReference type="GO" id="GO:0016787">
    <property type="term" value="F:hydrolase activity"/>
    <property type="evidence" value="ECO:0007669"/>
    <property type="project" value="UniProtKB-UniRule"/>
</dbReference>
<dbReference type="Pfam" id="PF01734">
    <property type="entry name" value="Patatin"/>
    <property type="match status" value="1"/>
</dbReference>
<dbReference type="PANTHER" id="PTHR46394">
    <property type="entry name" value="ANNEXIN"/>
    <property type="match status" value="1"/>
</dbReference>
<gene>
    <name evidence="5" type="ORF">C7389_1052</name>
</gene>
<feature type="transmembrane region" description="Helical" evidence="3">
    <location>
        <begin position="43"/>
        <end position="62"/>
    </location>
</feature>
<evidence type="ECO:0000256" key="3">
    <source>
        <dbReference type="SAM" id="Phobius"/>
    </source>
</evidence>
<dbReference type="EMBL" id="SNVV01000005">
    <property type="protein sequence ID" value="TDN53329.1"/>
    <property type="molecule type" value="Genomic_DNA"/>
</dbReference>
<keyword evidence="1 2" id="KW-0443">Lipid metabolism</keyword>
<dbReference type="InterPro" id="IPR002641">
    <property type="entry name" value="PNPLA_dom"/>
</dbReference>
<dbReference type="OrthoDB" id="9770965at2"/>
<feature type="domain" description="PNPLA" evidence="4">
    <location>
        <begin position="43"/>
        <end position="324"/>
    </location>
</feature>
<comment type="caution">
    <text evidence="5">The sequence shown here is derived from an EMBL/GenBank/DDBJ whole genome shotgun (WGS) entry which is preliminary data.</text>
</comment>
<evidence type="ECO:0000256" key="1">
    <source>
        <dbReference type="ARBA" id="ARBA00023098"/>
    </source>
</evidence>
<organism evidence="5 6">
    <name type="scientific">Azoarcus indigens</name>
    <dbReference type="NCBI Taxonomy" id="29545"/>
    <lineage>
        <taxon>Bacteria</taxon>
        <taxon>Pseudomonadati</taxon>
        <taxon>Pseudomonadota</taxon>
        <taxon>Betaproteobacteria</taxon>
        <taxon>Rhodocyclales</taxon>
        <taxon>Zoogloeaceae</taxon>
        <taxon>Azoarcus</taxon>
    </lineage>
</organism>
<dbReference type="AlphaFoldDB" id="A0A4R6E7V7"/>
<keyword evidence="6" id="KW-1185">Reference proteome</keyword>
<keyword evidence="3" id="KW-1133">Transmembrane helix</keyword>
<reference evidence="5 6" key="1">
    <citation type="submission" date="2019-03" db="EMBL/GenBank/DDBJ databases">
        <title>Genomic Encyclopedia of Type Strains, Phase IV (KMG-IV): sequencing the most valuable type-strain genomes for metagenomic binning, comparative biology and taxonomic classification.</title>
        <authorList>
            <person name="Goeker M."/>
        </authorList>
    </citation>
    <scope>NUCLEOTIDE SEQUENCE [LARGE SCALE GENOMIC DNA]</scope>
    <source>
        <strain evidence="5 6">DSM 12121</strain>
    </source>
</reference>
<dbReference type="InterPro" id="IPR052580">
    <property type="entry name" value="Lipid_Hydrolase"/>
</dbReference>
<feature type="short sequence motif" description="GXSXG" evidence="2">
    <location>
        <begin position="74"/>
        <end position="78"/>
    </location>
</feature>
<feature type="active site" description="Proton acceptor" evidence="2">
    <location>
        <position position="311"/>
    </location>
</feature>
<dbReference type="RefSeq" id="WP_133589845.1">
    <property type="nucleotide sequence ID" value="NZ_SNVV01000005.1"/>
</dbReference>